<sequence length="50" mass="5501">MNKKKLSLNWLKKLPVPMTNGPFTILKIQACQIIGLTNLKMMAAVGCGLE</sequence>
<gene>
    <name evidence="1" type="ORF">THIOM_003480</name>
</gene>
<proteinExistence type="predicted"/>
<dbReference type="AlphaFoldDB" id="A0A176RYC7"/>
<protein>
    <submittedName>
        <fullName evidence="1">Uncharacterized protein</fullName>
    </submittedName>
</protein>
<evidence type="ECO:0000313" key="1">
    <source>
        <dbReference type="EMBL" id="OAD20792.1"/>
    </source>
</evidence>
<dbReference type="Proteomes" id="UP000076962">
    <property type="component" value="Unassembled WGS sequence"/>
</dbReference>
<dbReference type="EMBL" id="LUTY01002107">
    <property type="protein sequence ID" value="OAD20792.1"/>
    <property type="molecule type" value="Genomic_DNA"/>
</dbReference>
<comment type="caution">
    <text evidence="1">The sequence shown here is derived from an EMBL/GenBank/DDBJ whole genome shotgun (WGS) entry which is preliminary data.</text>
</comment>
<name>A0A176RYC7_9GAMM</name>
<reference evidence="1 2" key="1">
    <citation type="submission" date="2016-05" db="EMBL/GenBank/DDBJ databases">
        <title>Single-cell genome of chain-forming Candidatus Thiomargarita nelsonii and comparison to other large sulfur-oxidizing bacteria.</title>
        <authorList>
            <person name="Winkel M."/>
            <person name="Salman V."/>
            <person name="Woyke T."/>
            <person name="Schulz-Vogt H."/>
            <person name="Richter M."/>
            <person name="Flood B."/>
            <person name="Bailey J."/>
            <person name="Amann R."/>
            <person name="Mussmann M."/>
        </authorList>
    </citation>
    <scope>NUCLEOTIDE SEQUENCE [LARGE SCALE GENOMIC DNA]</scope>
    <source>
        <strain evidence="1 2">THI036</strain>
    </source>
</reference>
<evidence type="ECO:0000313" key="2">
    <source>
        <dbReference type="Proteomes" id="UP000076962"/>
    </source>
</evidence>
<keyword evidence="2" id="KW-1185">Reference proteome</keyword>
<accession>A0A176RYC7</accession>
<organism evidence="1 2">
    <name type="scientific">Candidatus Thiomargarita nelsonii</name>
    <dbReference type="NCBI Taxonomy" id="1003181"/>
    <lineage>
        <taxon>Bacteria</taxon>
        <taxon>Pseudomonadati</taxon>
        <taxon>Pseudomonadota</taxon>
        <taxon>Gammaproteobacteria</taxon>
        <taxon>Thiotrichales</taxon>
        <taxon>Thiotrichaceae</taxon>
        <taxon>Thiomargarita</taxon>
    </lineage>
</organism>